<comment type="caution">
    <text evidence="1">The sequence shown here is derived from an EMBL/GenBank/DDBJ whole genome shotgun (WGS) entry which is preliminary data.</text>
</comment>
<accession>A0ACC2U9W4</accession>
<name>A0ACC2U9W4_9FUNG</name>
<dbReference type="EMBL" id="QTSX02000964">
    <property type="protein sequence ID" value="KAJ9083608.1"/>
    <property type="molecule type" value="Genomic_DNA"/>
</dbReference>
<organism evidence="1 2">
    <name type="scientific">Entomophthora muscae</name>
    <dbReference type="NCBI Taxonomy" id="34485"/>
    <lineage>
        <taxon>Eukaryota</taxon>
        <taxon>Fungi</taxon>
        <taxon>Fungi incertae sedis</taxon>
        <taxon>Zoopagomycota</taxon>
        <taxon>Entomophthoromycotina</taxon>
        <taxon>Entomophthoromycetes</taxon>
        <taxon>Entomophthorales</taxon>
        <taxon>Entomophthoraceae</taxon>
        <taxon>Entomophthora</taxon>
    </lineage>
</organism>
<protein>
    <submittedName>
        <fullName evidence="1">Uncharacterized protein</fullName>
    </submittedName>
</protein>
<evidence type="ECO:0000313" key="1">
    <source>
        <dbReference type="EMBL" id="KAJ9083608.1"/>
    </source>
</evidence>
<sequence>MTTPSITEKNDKNNKGDGSGKPLPEGANAIATQLGNLEEDDEFEDFSNSRFFFTNLSILTLFKEWKEEANEESAERWDDNWDDDDVEIDFSVQLREEHNKSSME</sequence>
<keyword evidence="2" id="KW-1185">Reference proteome</keyword>
<dbReference type="Proteomes" id="UP001165960">
    <property type="component" value="Unassembled WGS sequence"/>
</dbReference>
<evidence type="ECO:0000313" key="2">
    <source>
        <dbReference type="Proteomes" id="UP001165960"/>
    </source>
</evidence>
<gene>
    <name evidence="1" type="ORF">DSO57_1032996</name>
</gene>
<proteinExistence type="predicted"/>
<reference evidence="1" key="1">
    <citation type="submission" date="2022-04" db="EMBL/GenBank/DDBJ databases">
        <title>Genome of the entomopathogenic fungus Entomophthora muscae.</title>
        <authorList>
            <person name="Elya C."/>
            <person name="Lovett B.R."/>
            <person name="Lee E."/>
            <person name="Macias A.M."/>
            <person name="Hajek A.E."/>
            <person name="De Bivort B.L."/>
            <person name="Kasson M.T."/>
            <person name="De Fine Licht H.H."/>
            <person name="Stajich J.E."/>
        </authorList>
    </citation>
    <scope>NUCLEOTIDE SEQUENCE</scope>
    <source>
        <strain evidence="1">Berkeley</strain>
    </source>
</reference>